<keyword evidence="2" id="KW-0732">Signal</keyword>
<dbReference type="AlphaFoldDB" id="A0ABD3WTX2"/>
<keyword evidence="4" id="KW-1185">Reference proteome</keyword>
<accession>A0ABD3WTX2</accession>
<gene>
    <name evidence="3" type="ORF">ACJMK2_034072</name>
</gene>
<dbReference type="Proteomes" id="UP001634394">
    <property type="component" value="Unassembled WGS sequence"/>
</dbReference>
<feature type="region of interest" description="Disordered" evidence="1">
    <location>
        <begin position="127"/>
        <end position="147"/>
    </location>
</feature>
<name>A0ABD3WTX2_SINWO</name>
<feature type="signal peptide" evidence="2">
    <location>
        <begin position="1"/>
        <end position="20"/>
    </location>
</feature>
<evidence type="ECO:0000313" key="4">
    <source>
        <dbReference type="Proteomes" id="UP001634394"/>
    </source>
</evidence>
<comment type="caution">
    <text evidence="3">The sequence shown here is derived from an EMBL/GenBank/DDBJ whole genome shotgun (WGS) entry which is preliminary data.</text>
</comment>
<dbReference type="EMBL" id="JBJQND010000005">
    <property type="protein sequence ID" value="KAL3876202.1"/>
    <property type="molecule type" value="Genomic_DNA"/>
</dbReference>
<organism evidence="3 4">
    <name type="scientific">Sinanodonta woodiana</name>
    <name type="common">Chinese pond mussel</name>
    <name type="synonym">Anodonta woodiana</name>
    <dbReference type="NCBI Taxonomy" id="1069815"/>
    <lineage>
        <taxon>Eukaryota</taxon>
        <taxon>Metazoa</taxon>
        <taxon>Spiralia</taxon>
        <taxon>Lophotrochozoa</taxon>
        <taxon>Mollusca</taxon>
        <taxon>Bivalvia</taxon>
        <taxon>Autobranchia</taxon>
        <taxon>Heteroconchia</taxon>
        <taxon>Palaeoheterodonta</taxon>
        <taxon>Unionida</taxon>
        <taxon>Unionoidea</taxon>
        <taxon>Unionidae</taxon>
        <taxon>Unioninae</taxon>
        <taxon>Sinanodonta</taxon>
    </lineage>
</organism>
<feature type="region of interest" description="Disordered" evidence="1">
    <location>
        <begin position="194"/>
        <end position="216"/>
    </location>
</feature>
<proteinExistence type="predicted"/>
<protein>
    <submittedName>
        <fullName evidence="3">Uncharacterized protein</fullName>
    </submittedName>
</protein>
<reference evidence="3 4" key="1">
    <citation type="submission" date="2024-11" db="EMBL/GenBank/DDBJ databases">
        <title>Chromosome-level genome assembly of the freshwater bivalve Anodonta woodiana.</title>
        <authorList>
            <person name="Chen X."/>
        </authorList>
    </citation>
    <scope>NUCLEOTIDE SEQUENCE [LARGE SCALE GENOMIC DNA]</scope>
    <source>
        <strain evidence="3">MN2024</strain>
        <tissue evidence="3">Gills</tissue>
    </source>
</reference>
<sequence>MPFAKVYLILLAVVTVPIQAQWIPTNGELFLGQNGLQPDIQLQSGFPLINLGRRRSSSGTNVVSQRSSLQHLQSDPLHANAAATILTGSAASMDPELLGPNEGIGHDSSVQFQNIFPDINDISTGTVSDRETSAGSPYSFPGRISPLRGPNGERFRITGDVLLPLIVPSRFNRLPRLGGNGDAVTSSGEYINTLAPRPRHRRGPRRPVVPSFWPDQ</sequence>
<evidence type="ECO:0000256" key="1">
    <source>
        <dbReference type="SAM" id="MobiDB-lite"/>
    </source>
</evidence>
<evidence type="ECO:0000313" key="3">
    <source>
        <dbReference type="EMBL" id="KAL3876202.1"/>
    </source>
</evidence>
<evidence type="ECO:0000256" key="2">
    <source>
        <dbReference type="SAM" id="SignalP"/>
    </source>
</evidence>
<feature type="chain" id="PRO_5044794887" evidence="2">
    <location>
        <begin position="21"/>
        <end position="216"/>
    </location>
</feature>